<dbReference type="AlphaFoldDB" id="A0A1H5WDA4"/>
<keyword evidence="2" id="KW-0472">Membrane</keyword>
<keyword evidence="2" id="KW-0812">Transmembrane</keyword>
<name>A0A1H5WDA4_9FLAO</name>
<feature type="transmembrane region" description="Helical" evidence="2">
    <location>
        <begin position="648"/>
        <end position="671"/>
    </location>
</feature>
<dbReference type="RefSeq" id="WP_103999511.1">
    <property type="nucleotide sequence ID" value="NZ_FNVP01000004.1"/>
</dbReference>
<evidence type="ECO:0000313" key="4">
    <source>
        <dbReference type="Proteomes" id="UP000236737"/>
    </source>
</evidence>
<dbReference type="EMBL" id="FNVP01000004">
    <property type="protein sequence ID" value="SEF97363.1"/>
    <property type="molecule type" value="Genomic_DNA"/>
</dbReference>
<keyword evidence="2" id="KW-1133">Transmembrane helix</keyword>
<dbReference type="OrthoDB" id="975864at2"/>
<organism evidence="3 4">
    <name type="scientific">Flavobacterium urumqiense</name>
    <dbReference type="NCBI Taxonomy" id="935224"/>
    <lineage>
        <taxon>Bacteria</taxon>
        <taxon>Pseudomonadati</taxon>
        <taxon>Bacteroidota</taxon>
        <taxon>Flavobacteriia</taxon>
        <taxon>Flavobacteriales</taxon>
        <taxon>Flavobacteriaceae</taxon>
        <taxon>Flavobacterium</taxon>
    </lineage>
</organism>
<evidence type="ECO:0000313" key="3">
    <source>
        <dbReference type="EMBL" id="SEF97363.1"/>
    </source>
</evidence>
<feature type="coiled-coil region" evidence="1">
    <location>
        <begin position="526"/>
        <end position="610"/>
    </location>
</feature>
<keyword evidence="1" id="KW-0175">Coiled coil</keyword>
<keyword evidence="4" id="KW-1185">Reference proteome</keyword>
<feature type="transmembrane region" description="Helical" evidence="2">
    <location>
        <begin position="677"/>
        <end position="695"/>
    </location>
</feature>
<dbReference type="Proteomes" id="UP000236737">
    <property type="component" value="Unassembled WGS sequence"/>
</dbReference>
<evidence type="ECO:0000256" key="2">
    <source>
        <dbReference type="SAM" id="Phobius"/>
    </source>
</evidence>
<protein>
    <submittedName>
        <fullName evidence="3">Uncharacterized protein</fullName>
    </submittedName>
</protein>
<proteinExistence type="predicted"/>
<reference evidence="4" key="1">
    <citation type="submission" date="2016-10" db="EMBL/GenBank/DDBJ databases">
        <authorList>
            <person name="Varghese N."/>
            <person name="Submissions S."/>
        </authorList>
    </citation>
    <scope>NUCLEOTIDE SEQUENCE [LARGE SCALE GENOMIC DNA]</scope>
    <source>
        <strain evidence="4">CGMCC 1.9230</strain>
    </source>
</reference>
<accession>A0A1H5WDA4</accession>
<gene>
    <name evidence="3" type="ORF">SAMN04488130_104137</name>
</gene>
<evidence type="ECO:0000256" key="1">
    <source>
        <dbReference type="SAM" id="Coils"/>
    </source>
</evidence>
<sequence>MNNIDYKKVFSKLSHIKALSHDQKFDQIVQNLITHTLNQKYGDNPKNETQLADKINSIYGISIRSNILLSNIDKLLSLNEVVRDQSTREYLVTIDVAKRLNKRLEEASDLEKTVKNKWFQELKMLFEHLNDKEIEILWDCLKSYLCSVFEQHGIQTLQILNPSSKINDDDQKSLTAIIEIIASRQVKIIKKEIIIASINIFITNADEERTIYISQLADSSFTSFALTSDAETVNFLNQRYNNLIIFLDTNFIFGILDLHKNSEDASAREILEEVKKNKLPFKLAYHPETLSEFKRAFDARAMHIRASKWTRESSRVAITVDGLSPLEELFHRQNLDDEIDPSVFLDKYDHVDLMLKDLGLIEYSPHGYTSDEEHVEVEGDVEKYQIFYENLPSRKFKSYLGFKHDVVVIREVRRLNPKKTKFLESNAFFISSDYILAKFEKIHYKRNWEINYVVSPSVFLQLIRPFIENDYTSNKRFIDTFSIPEFRSFDIDYSETRSKALQILNDNYHHTSFETKVKILRDQVILEKLDKVNEDFDKQIQIIENQIAVENQILTSQKAEALANIEQIKTDKDNIESEKNTAISEIKTKNEELDTKAEELKTKDQEIIDNQIKYKEDLLEITIKSIDDSEIRHIPIMKIIDKKVKANTFYLSLIPILFFSILVFLIFKLTWNVMEPITYLFSIISIIAGYLFLAIQGESFNPVKYFELFKKGIKTRTYDEFKFDSEELERQKRQKTNLVNEINLLKKK</sequence>